<organism evidence="2 3">
    <name type="scientific">Bradyrhizobium agreste</name>
    <dbReference type="NCBI Taxonomy" id="2751811"/>
    <lineage>
        <taxon>Bacteria</taxon>
        <taxon>Pseudomonadati</taxon>
        <taxon>Pseudomonadota</taxon>
        <taxon>Alphaproteobacteria</taxon>
        <taxon>Hyphomicrobiales</taxon>
        <taxon>Nitrobacteraceae</taxon>
        <taxon>Bradyrhizobium</taxon>
    </lineage>
</organism>
<reference evidence="2 3" key="1">
    <citation type="submission" date="2020-07" db="EMBL/GenBank/DDBJ databases">
        <title>Bradyrhizobium diversity isolated from nodules of indigenous legumes of Western Australia.</title>
        <authorList>
            <person name="Klepa M.S."/>
        </authorList>
    </citation>
    <scope>NUCLEOTIDE SEQUENCE [LARGE SCALE GENOMIC DNA]</scope>
    <source>
        <strain evidence="2 3">CNPSo 4010</strain>
    </source>
</reference>
<dbReference type="Proteomes" id="UP000807370">
    <property type="component" value="Unassembled WGS sequence"/>
</dbReference>
<gene>
    <name evidence="2" type="ORF">HZZ13_10865</name>
</gene>
<accession>A0ABS0PM52</accession>
<name>A0ABS0PM52_9BRAD</name>
<protein>
    <recommendedName>
        <fullName evidence="4">Transposase</fullName>
    </recommendedName>
</protein>
<dbReference type="RefSeq" id="WP_197959605.1">
    <property type="nucleotide sequence ID" value="NZ_JACCHP010000006.1"/>
</dbReference>
<dbReference type="EMBL" id="JACCHP010000006">
    <property type="protein sequence ID" value="MBH5398289.1"/>
    <property type="molecule type" value="Genomic_DNA"/>
</dbReference>
<evidence type="ECO:0000313" key="3">
    <source>
        <dbReference type="Proteomes" id="UP000807370"/>
    </source>
</evidence>
<evidence type="ECO:0000256" key="1">
    <source>
        <dbReference type="SAM" id="Coils"/>
    </source>
</evidence>
<keyword evidence="1" id="KW-0175">Coiled coil</keyword>
<evidence type="ECO:0000313" key="2">
    <source>
        <dbReference type="EMBL" id="MBH5398289.1"/>
    </source>
</evidence>
<feature type="coiled-coil region" evidence="1">
    <location>
        <begin position="11"/>
        <end position="48"/>
    </location>
</feature>
<comment type="caution">
    <text evidence="2">The sequence shown here is derived from an EMBL/GenBank/DDBJ whole genome shotgun (WGS) entry which is preliminary data.</text>
</comment>
<proteinExistence type="predicted"/>
<keyword evidence="3" id="KW-1185">Reference proteome</keyword>
<sequence>MNTRVRVEGSAAMLRERLEALVAQLAELERLRERVGREENLQRKLRKAGAANNPARTFQLRTGKAHAHTAYSQDVGLL</sequence>
<evidence type="ECO:0008006" key="4">
    <source>
        <dbReference type="Google" id="ProtNLM"/>
    </source>
</evidence>